<keyword evidence="2" id="KW-0677">Repeat</keyword>
<dbReference type="OMA" id="PECENTH"/>
<proteinExistence type="predicted"/>
<reference evidence="3" key="1">
    <citation type="submission" date="2021-01" db="EMBL/GenBank/DDBJ databases">
        <authorList>
            <consortium name="Genoscope - CEA"/>
            <person name="William W."/>
        </authorList>
    </citation>
    <scope>NUCLEOTIDE SEQUENCE</scope>
</reference>
<dbReference type="PANTHER" id="PTHR46093">
    <property type="entry name" value="ACYL-COA-BINDING DOMAIN-CONTAINING PROTEIN 5"/>
    <property type="match status" value="1"/>
</dbReference>
<organism evidence="3 4">
    <name type="scientific">Paramecium primaurelia</name>
    <dbReference type="NCBI Taxonomy" id="5886"/>
    <lineage>
        <taxon>Eukaryota</taxon>
        <taxon>Sar</taxon>
        <taxon>Alveolata</taxon>
        <taxon>Ciliophora</taxon>
        <taxon>Intramacronucleata</taxon>
        <taxon>Oligohymenophorea</taxon>
        <taxon>Peniculida</taxon>
        <taxon>Parameciidae</taxon>
        <taxon>Paramecium</taxon>
    </lineage>
</organism>
<name>A0A8S1KA25_PARPR</name>
<evidence type="ECO:0008006" key="5">
    <source>
        <dbReference type="Google" id="ProtNLM"/>
    </source>
</evidence>
<dbReference type="EMBL" id="CAJJDM010000012">
    <property type="protein sequence ID" value="CAD8050515.1"/>
    <property type="molecule type" value="Genomic_DNA"/>
</dbReference>
<dbReference type="Pfam" id="PF24681">
    <property type="entry name" value="Kelch_KLHDC2_KLHL20_DRC7"/>
    <property type="match status" value="2"/>
</dbReference>
<keyword evidence="4" id="KW-1185">Reference proteome</keyword>
<dbReference type="PANTHER" id="PTHR46093:SF18">
    <property type="entry name" value="FIBRONECTIN TYPE-III DOMAIN-CONTAINING PROTEIN"/>
    <property type="match status" value="1"/>
</dbReference>
<evidence type="ECO:0000256" key="1">
    <source>
        <dbReference type="ARBA" id="ARBA00022441"/>
    </source>
</evidence>
<comment type="caution">
    <text evidence="3">The sequence shown here is derived from an EMBL/GenBank/DDBJ whole genome shotgun (WGS) entry which is preliminary data.</text>
</comment>
<evidence type="ECO:0000313" key="3">
    <source>
        <dbReference type="EMBL" id="CAD8050515.1"/>
    </source>
</evidence>
<protein>
    <recommendedName>
        <fullName evidence="5">Kelch motif family protein</fullName>
    </recommendedName>
</protein>
<evidence type="ECO:0000256" key="2">
    <source>
        <dbReference type="ARBA" id="ARBA00022737"/>
    </source>
</evidence>
<accession>A0A8S1KA25</accession>
<evidence type="ECO:0000313" key="4">
    <source>
        <dbReference type="Proteomes" id="UP000688137"/>
    </source>
</evidence>
<dbReference type="AlphaFoldDB" id="A0A8S1KA25"/>
<sequence length="624" mass="72229">MSSLESSPKNSLKIVDILEKYKQKKAIMSPLPLEQFQQIVQEAGQELLQQHPECENTHFIPFKQLNQDAIDELQRSLHQSKIMWNHFSRALFAASPIENKNSSKKMELLHNRDAYYRIKKQNDIQLKLQIDGINKEYQKIHLETQGVKSYPSISTKDQFRQQQIKRQLQMGCSQELVRQETELIQQQIEQTKSRLINEVKKIVVYIYNNQNNGWNPSSRESSAMVNYNEKLYLFGGSGAGNMSDLCQATLDKQLYKWMTIKLKQQIQCRSYHTINVYKSQLIIFGGVLFSPKNEDRIHCEVTNEVIHINLVNYDMKIVQHAGIASPRKAHIAEVIGRYLLVQGGIDSKGHYLNDFLAYDILTQRWQNVEVNTPVFQDGIAFHKSCCALEHKTIDLYKHDPDISYENQGIYIFGGLDSNGHYLDKLIKIDVRRRPIYIEEVQPKGRAPISRCQHSMSYVELSQQIIIYGGKNDDINTQGFLNDLHILEIRNLTWSHLDIRGHSSLGRCSHSATVIDEKLFIFGGVNYTGFVKSDLLIIELNQSKAQDLGQYESQTERISKQQLQVQFKPVSPPKRILNLKQQIEQIKKDSEKVKLADKFKRISMARHSRNLTDVQIYRTFATVTD</sequence>
<dbReference type="Proteomes" id="UP000688137">
    <property type="component" value="Unassembled WGS sequence"/>
</dbReference>
<keyword evidence="1" id="KW-0880">Kelch repeat</keyword>
<gene>
    <name evidence="3" type="ORF">PPRIM_AZ9-3.1.T0170096</name>
</gene>